<evidence type="ECO:0000256" key="1">
    <source>
        <dbReference type="SAM" id="SignalP"/>
    </source>
</evidence>
<evidence type="ECO:0000313" key="4">
    <source>
        <dbReference type="Proteomes" id="UP000734854"/>
    </source>
</evidence>
<comment type="caution">
    <text evidence="3">The sequence shown here is derived from an EMBL/GenBank/DDBJ whole genome shotgun (WGS) entry which is preliminary data.</text>
</comment>
<dbReference type="AlphaFoldDB" id="A0A8J5L1R3"/>
<dbReference type="SMART" id="SM00856">
    <property type="entry name" value="PMEI"/>
    <property type="match status" value="1"/>
</dbReference>
<accession>A0A8J5L1R3</accession>
<keyword evidence="4" id="KW-1185">Reference proteome</keyword>
<organism evidence="3 4">
    <name type="scientific">Zingiber officinale</name>
    <name type="common">Ginger</name>
    <name type="synonym">Amomum zingiber</name>
    <dbReference type="NCBI Taxonomy" id="94328"/>
    <lineage>
        <taxon>Eukaryota</taxon>
        <taxon>Viridiplantae</taxon>
        <taxon>Streptophyta</taxon>
        <taxon>Embryophyta</taxon>
        <taxon>Tracheophyta</taxon>
        <taxon>Spermatophyta</taxon>
        <taxon>Magnoliopsida</taxon>
        <taxon>Liliopsida</taxon>
        <taxon>Zingiberales</taxon>
        <taxon>Zingiberaceae</taxon>
        <taxon>Zingiber</taxon>
    </lineage>
</organism>
<dbReference type="Pfam" id="PF04043">
    <property type="entry name" value="PMEI"/>
    <property type="match status" value="1"/>
</dbReference>
<feature type="signal peptide" evidence="1">
    <location>
        <begin position="1"/>
        <end position="24"/>
    </location>
</feature>
<dbReference type="OrthoDB" id="1430376at2759"/>
<dbReference type="NCBIfam" id="TIGR01614">
    <property type="entry name" value="PME_inhib"/>
    <property type="match status" value="1"/>
</dbReference>
<dbReference type="GO" id="GO:0004857">
    <property type="term" value="F:enzyme inhibitor activity"/>
    <property type="evidence" value="ECO:0007669"/>
    <property type="project" value="InterPro"/>
</dbReference>
<feature type="domain" description="Pectinesterase inhibitor" evidence="2">
    <location>
        <begin position="30"/>
        <end position="194"/>
    </location>
</feature>
<proteinExistence type="predicted"/>
<dbReference type="PANTHER" id="PTHR31080">
    <property type="entry name" value="PECTINESTERASE INHIBITOR-LIKE"/>
    <property type="match status" value="1"/>
</dbReference>
<sequence length="200" mass="21578">MVRSSDLSSVLVIVLLCLFAGSFATAGKKSSAEFVRVSCKVTSYVEVCEQSLSSYAPVAHRSKRQLARLALTLTADSASSASAYVSQVAAATGGKKSLRSSTQEAGAIRDCIQIMRDGVNRLRRSIREMNRMGRLGSSRFEQHLCNVKAWVSAALTDENMCLDELSQFAGAAVRESIRKKVVELAQLTSNALALVDQLDP</sequence>
<keyword evidence="1" id="KW-0732">Signal</keyword>
<dbReference type="Proteomes" id="UP000734854">
    <property type="component" value="Unassembled WGS sequence"/>
</dbReference>
<reference evidence="3 4" key="1">
    <citation type="submission" date="2020-08" db="EMBL/GenBank/DDBJ databases">
        <title>Plant Genome Project.</title>
        <authorList>
            <person name="Zhang R.-G."/>
        </authorList>
    </citation>
    <scope>NUCLEOTIDE SEQUENCE [LARGE SCALE GENOMIC DNA]</scope>
    <source>
        <tissue evidence="3">Rhizome</tissue>
    </source>
</reference>
<evidence type="ECO:0000259" key="2">
    <source>
        <dbReference type="SMART" id="SM00856"/>
    </source>
</evidence>
<gene>
    <name evidence="3" type="ORF">ZIOFF_045812</name>
</gene>
<dbReference type="EMBL" id="JACMSC010000012">
    <property type="protein sequence ID" value="KAG6497906.1"/>
    <property type="molecule type" value="Genomic_DNA"/>
</dbReference>
<dbReference type="InterPro" id="IPR051955">
    <property type="entry name" value="PME_Inhibitor"/>
</dbReference>
<protein>
    <recommendedName>
        <fullName evidence="2">Pectinesterase inhibitor domain-containing protein</fullName>
    </recommendedName>
</protein>
<dbReference type="InterPro" id="IPR006501">
    <property type="entry name" value="Pectinesterase_inhib_dom"/>
</dbReference>
<dbReference type="PANTHER" id="PTHR31080:SF87">
    <property type="entry name" value="PECTINESTERASE INHIBITOR 7"/>
    <property type="match status" value="1"/>
</dbReference>
<name>A0A8J5L1R3_ZINOF</name>
<feature type="chain" id="PRO_5035221359" description="Pectinesterase inhibitor domain-containing protein" evidence="1">
    <location>
        <begin position="25"/>
        <end position="200"/>
    </location>
</feature>
<dbReference type="CDD" id="cd15798">
    <property type="entry name" value="PMEI-like_3"/>
    <property type="match status" value="1"/>
</dbReference>
<evidence type="ECO:0000313" key="3">
    <source>
        <dbReference type="EMBL" id="KAG6497906.1"/>
    </source>
</evidence>